<evidence type="ECO:0000256" key="1">
    <source>
        <dbReference type="ARBA" id="ARBA00022801"/>
    </source>
</evidence>
<dbReference type="RefSeq" id="WP_263413579.1">
    <property type="nucleotide sequence ID" value="NZ_BAABBH010000001.1"/>
</dbReference>
<comment type="caution">
    <text evidence="5">The sequence shown here is derived from an EMBL/GenBank/DDBJ whole genome shotgun (WGS) entry which is preliminary data.</text>
</comment>
<sequence>MIRNAQRLLLHLTMLAVVFGILPGTALLAAGKPRSRWTPDQATAYMQRQPYPVGANFLPKNSINELEMWQAATFDPSEIDTELGRAQGIGMTTMRVFLHDLLWQGDSAGLLQRMEQFLAISKKHGIKPVFVLFDSCWDPNPRLGQQHAPIPGVHNSGWVQAPGVALADPAQHKRFEAYVKGVVGHFANDDRILAWDVWNEPDNGGGGNYADNLPDKVALMDAMLPEVFAWARAEGPSQPLTSGIWHDEATWSDPSKWTATEKIQLSESDIISFHNYDWPEKFQARIDSLKPLGRPLLCTEYMARGNGSTFDGNLPVAAKNNVGAINWGLVQGKEQTNLPWDSWAHPYTDREPPIWFHDVFYSDGRPYREAEVNLIRQISQEKNAAK</sequence>
<protein>
    <submittedName>
        <fullName evidence="5">Cellulase family glycosylhydrolase</fullName>
    </submittedName>
</protein>
<evidence type="ECO:0000256" key="2">
    <source>
        <dbReference type="ARBA" id="ARBA00023295"/>
    </source>
</evidence>
<evidence type="ECO:0000259" key="4">
    <source>
        <dbReference type="Pfam" id="PF00150"/>
    </source>
</evidence>
<keyword evidence="6" id="KW-1185">Reference proteome</keyword>
<evidence type="ECO:0000313" key="6">
    <source>
        <dbReference type="Proteomes" id="UP001634747"/>
    </source>
</evidence>
<dbReference type="Gene3D" id="3.20.20.80">
    <property type="entry name" value="Glycosidases"/>
    <property type="match status" value="1"/>
</dbReference>
<evidence type="ECO:0000256" key="3">
    <source>
        <dbReference type="RuleBase" id="RU361153"/>
    </source>
</evidence>
<keyword evidence="1 3" id="KW-0378">Hydrolase</keyword>
<dbReference type="Pfam" id="PF00150">
    <property type="entry name" value="Cellulase"/>
    <property type="match status" value="1"/>
</dbReference>
<reference evidence="5 6" key="1">
    <citation type="submission" date="2024-12" db="EMBL/GenBank/DDBJ databases">
        <authorList>
            <person name="Lee Y."/>
        </authorList>
    </citation>
    <scope>NUCLEOTIDE SEQUENCE [LARGE SCALE GENOMIC DNA]</scope>
    <source>
        <strain evidence="5 6">03SUJ4</strain>
    </source>
</reference>
<dbReference type="InterPro" id="IPR017853">
    <property type="entry name" value="GH"/>
</dbReference>
<proteinExistence type="inferred from homology"/>
<dbReference type="EMBL" id="JBJYXY010000001">
    <property type="protein sequence ID" value="MFN2974873.1"/>
    <property type="molecule type" value="Genomic_DNA"/>
</dbReference>
<dbReference type="InterPro" id="IPR001547">
    <property type="entry name" value="Glyco_hydro_5"/>
</dbReference>
<dbReference type="Proteomes" id="UP001634747">
    <property type="component" value="Unassembled WGS sequence"/>
</dbReference>
<organism evidence="5 6">
    <name type="scientific">Terriglobus aquaticus</name>
    <dbReference type="NCBI Taxonomy" id="940139"/>
    <lineage>
        <taxon>Bacteria</taxon>
        <taxon>Pseudomonadati</taxon>
        <taxon>Acidobacteriota</taxon>
        <taxon>Terriglobia</taxon>
        <taxon>Terriglobales</taxon>
        <taxon>Acidobacteriaceae</taxon>
        <taxon>Terriglobus</taxon>
    </lineage>
</organism>
<keyword evidence="2 3" id="KW-0326">Glycosidase</keyword>
<feature type="domain" description="Glycoside hydrolase family 5" evidence="4">
    <location>
        <begin position="153"/>
        <end position="328"/>
    </location>
</feature>
<dbReference type="SUPFAM" id="SSF51445">
    <property type="entry name" value="(Trans)glycosidases"/>
    <property type="match status" value="1"/>
</dbReference>
<gene>
    <name evidence="5" type="ORF">ACK2TP_03785</name>
</gene>
<accession>A0ABW9KI45</accession>
<name>A0ABW9KI45_9BACT</name>
<evidence type="ECO:0000313" key="5">
    <source>
        <dbReference type="EMBL" id="MFN2974873.1"/>
    </source>
</evidence>
<comment type="similarity">
    <text evidence="3">Belongs to the glycosyl hydrolase 5 (cellulase A) family.</text>
</comment>